<comment type="caution">
    <text evidence="1">The sequence shown here is derived from an EMBL/GenBank/DDBJ whole genome shotgun (WGS) entry which is preliminary data.</text>
</comment>
<dbReference type="EMBL" id="MTYH01000016">
    <property type="protein sequence ID" value="PNP46378.1"/>
    <property type="molecule type" value="Genomic_DNA"/>
</dbReference>
<evidence type="ECO:0000313" key="1">
    <source>
        <dbReference type="EMBL" id="PNP46378.1"/>
    </source>
</evidence>
<sequence>MQAAEEVALGNVLAGIPCWELPESRAIRTPLLPDPPFLFHPRSFSAAYGVPLPAVLKCLSSKSDNNGGTWNHVLVIAIAYPILTRPSPRFQSADWKAAQSLLARTNNIISFTCNEVSIKRPGEPSSTSAGLDPCIIIGSVIRVRKHENAEPRYHLSASVGAIFKKKAFVQ</sequence>
<protein>
    <submittedName>
        <fullName evidence="1">Uncharacterized protein</fullName>
    </submittedName>
</protein>
<proteinExistence type="predicted"/>
<organism evidence="1 2">
    <name type="scientific">Trichoderma gamsii</name>
    <dbReference type="NCBI Taxonomy" id="398673"/>
    <lineage>
        <taxon>Eukaryota</taxon>
        <taxon>Fungi</taxon>
        <taxon>Dikarya</taxon>
        <taxon>Ascomycota</taxon>
        <taxon>Pezizomycotina</taxon>
        <taxon>Sordariomycetes</taxon>
        <taxon>Hypocreomycetidae</taxon>
        <taxon>Hypocreales</taxon>
        <taxon>Hypocreaceae</taxon>
        <taxon>Trichoderma</taxon>
    </lineage>
</organism>
<accession>A0A2K0TLI8</accession>
<name>A0A2K0TLI8_9HYPO</name>
<dbReference type="AlphaFoldDB" id="A0A2K0TLI8"/>
<evidence type="ECO:0000313" key="2">
    <source>
        <dbReference type="Proteomes" id="UP000236546"/>
    </source>
</evidence>
<dbReference type="OrthoDB" id="330671at2759"/>
<dbReference type="Proteomes" id="UP000236546">
    <property type="component" value="Unassembled WGS sequence"/>
</dbReference>
<reference evidence="1 2" key="1">
    <citation type="submission" date="2017-02" db="EMBL/GenBank/DDBJ databases">
        <title>Genomes of Trichoderma spp. with biocontrol activity.</title>
        <authorList>
            <person name="Gardiner D."/>
            <person name="Kazan K."/>
            <person name="Vos C."/>
            <person name="Harvey P."/>
        </authorList>
    </citation>
    <scope>NUCLEOTIDE SEQUENCE [LARGE SCALE GENOMIC DNA]</scope>
    <source>
        <strain evidence="1 2">A5MH</strain>
    </source>
</reference>
<gene>
    <name evidence="1" type="ORF">TGAMA5MH_02414</name>
</gene>